<evidence type="ECO:0000256" key="1">
    <source>
        <dbReference type="ARBA" id="ARBA00001625"/>
    </source>
</evidence>
<feature type="binding site" evidence="4">
    <location>
        <position position="73"/>
    </location>
    <ligand>
        <name>Mg(2+)</name>
        <dbReference type="ChEBI" id="CHEBI:18420"/>
        <label>1</label>
    </ligand>
</feature>
<dbReference type="InterPro" id="IPR050725">
    <property type="entry name" value="CysQ/Inositol_MonoPase"/>
</dbReference>
<sequence>MSQPTLNFPHPLLAPVVDLALKAGEAILPFWRADVAVSSKADDSPVTAADLAAHHLIVAGLTALDPSIPILSEEDADIPREVRAGWQRWWLVDPLDGTKEFISGSEEFTVNIALIEQGRVVFGVVSMPTSGRCYFGGAGLGAWRADKGQAPVAIRVRDRLAAGEAFIVVASRRHSSPEQERLLAGLSATLGELQLANIGSSLKFCLLAEGAADCYPRLAPTSQWDTAAAQGVLEGAGGEVLDLDGAPFCYPARESLLNGFFLALPAKAAWRGRLLELARG</sequence>
<evidence type="ECO:0000313" key="6">
    <source>
        <dbReference type="EMBL" id="AKA27220.1"/>
    </source>
</evidence>
<dbReference type="CDD" id="cd01638">
    <property type="entry name" value="CysQ"/>
    <property type="match status" value="1"/>
</dbReference>
<keyword evidence="4" id="KW-1003">Cell membrane</keyword>
<proteinExistence type="inferred from homology"/>
<keyword evidence="4 6" id="KW-0378">Hydrolase</keyword>
<dbReference type="GO" id="GO:0008441">
    <property type="term" value="F:3'(2'),5'-bisphosphate nucleotidase activity"/>
    <property type="evidence" value="ECO:0007669"/>
    <property type="project" value="UniProtKB-UniRule"/>
</dbReference>
<dbReference type="AlphaFoldDB" id="A0A0D5Y866"/>
<feature type="binding site" evidence="5">
    <location>
        <position position="225"/>
    </location>
    <ligand>
        <name>Mg(2+)</name>
        <dbReference type="ChEBI" id="CHEBI:18420"/>
        <label>1</label>
        <note>catalytic</note>
    </ligand>
</feature>
<evidence type="ECO:0000256" key="2">
    <source>
        <dbReference type="ARBA" id="ARBA00022723"/>
    </source>
</evidence>
<dbReference type="EC" id="3.1.3.7" evidence="4"/>
<dbReference type="PATRIC" id="fig|587753.10.peg.5758"/>
<feature type="binding site" evidence="4">
    <location>
        <position position="73"/>
    </location>
    <ligand>
        <name>substrate</name>
    </ligand>
</feature>
<dbReference type="Gene3D" id="3.40.190.80">
    <property type="match status" value="1"/>
</dbReference>
<name>A0A0D5Y866_9PSED</name>
<dbReference type="Gene3D" id="3.30.540.10">
    <property type="entry name" value="Fructose-1,6-Bisphosphatase, subunit A, domain 1"/>
    <property type="match status" value="1"/>
</dbReference>
<dbReference type="SUPFAM" id="SSF56655">
    <property type="entry name" value="Carbohydrate phosphatase"/>
    <property type="match status" value="1"/>
</dbReference>
<dbReference type="PROSITE" id="PS00629">
    <property type="entry name" value="IMP_1"/>
    <property type="match status" value="1"/>
</dbReference>
<feature type="binding site" evidence="4 5">
    <location>
        <position position="93"/>
    </location>
    <ligand>
        <name>Mg(2+)</name>
        <dbReference type="ChEBI" id="CHEBI:18420"/>
        <label>2</label>
    </ligand>
</feature>
<dbReference type="GO" id="GO:0000287">
    <property type="term" value="F:magnesium ion binding"/>
    <property type="evidence" value="ECO:0007669"/>
    <property type="project" value="UniProtKB-UniRule"/>
</dbReference>
<evidence type="ECO:0000256" key="5">
    <source>
        <dbReference type="PIRSR" id="PIRSR600760-2"/>
    </source>
</evidence>
<dbReference type="NCBIfam" id="TIGR01331">
    <property type="entry name" value="bisphos_cysQ"/>
    <property type="match status" value="1"/>
</dbReference>
<dbReference type="KEGG" id="pcz:PCL1606_57750"/>
<dbReference type="FunFam" id="3.40.190.80:FF:000005">
    <property type="entry name" value="3'(2'),5'-bisphosphate nucleotidase CysQ"/>
    <property type="match status" value="1"/>
</dbReference>
<dbReference type="PANTHER" id="PTHR43028">
    <property type="entry name" value="3'(2'),5'-BISPHOSPHATE NUCLEOTIDASE 1"/>
    <property type="match status" value="1"/>
</dbReference>
<reference evidence="6 7" key="1">
    <citation type="journal article" date="2015" name="Mol. Plant Microbe Interact.">
        <title>Comparative Genomic Analysis of Pseudomonas chlororaphis PCL1606 Reveals New Insight into Antifungal Compounds Involved in Biocontrol.</title>
        <authorList>
            <person name="Calderon C.E."/>
            <person name="Ramos C."/>
            <person name="de Vicente A."/>
            <person name="Cazorla F.M."/>
        </authorList>
    </citation>
    <scope>NUCLEOTIDE SEQUENCE [LARGE SCALE GENOMIC DNA]</scope>
    <source>
        <strain evidence="6 7">PCL1606</strain>
    </source>
</reference>
<evidence type="ECO:0000256" key="3">
    <source>
        <dbReference type="ARBA" id="ARBA00022842"/>
    </source>
</evidence>
<feature type="binding site" evidence="4">
    <location>
        <begin position="95"/>
        <end position="98"/>
    </location>
    <ligand>
        <name>substrate</name>
    </ligand>
</feature>
<gene>
    <name evidence="4" type="primary">cysQ</name>
    <name evidence="6" type="ORF">PCL1606_57750</name>
</gene>
<dbReference type="GO" id="GO:0000103">
    <property type="term" value="P:sulfate assimilation"/>
    <property type="evidence" value="ECO:0007669"/>
    <property type="project" value="TreeGrafter"/>
</dbReference>
<keyword evidence="3 4" id="KW-0460">Magnesium</keyword>
<evidence type="ECO:0000256" key="4">
    <source>
        <dbReference type="HAMAP-Rule" id="MF_02095"/>
    </source>
</evidence>
<dbReference type="InterPro" id="IPR006240">
    <property type="entry name" value="CysQ"/>
</dbReference>
<evidence type="ECO:0000313" key="7">
    <source>
        <dbReference type="Proteomes" id="UP000032748"/>
    </source>
</evidence>
<feature type="binding site" evidence="4">
    <location>
        <position position="225"/>
    </location>
    <ligand>
        <name>Mg(2+)</name>
        <dbReference type="ChEBI" id="CHEBI:18420"/>
        <label>2</label>
    </ligand>
</feature>
<dbReference type="Proteomes" id="UP000032748">
    <property type="component" value="Chromosome"/>
</dbReference>
<dbReference type="PANTHER" id="PTHR43028:SF5">
    <property type="entry name" value="3'(2'),5'-BISPHOSPHATE NUCLEOTIDASE 1"/>
    <property type="match status" value="1"/>
</dbReference>
<keyword evidence="2 4" id="KW-0479">Metal-binding</keyword>
<comment type="similarity">
    <text evidence="4">Belongs to the inositol monophosphatase superfamily. CysQ family.</text>
</comment>
<feature type="binding site" evidence="4">
    <location>
        <position position="95"/>
    </location>
    <ligand>
        <name>Mg(2+)</name>
        <dbReference type="ChEBI" id="CHEBI:18420"/>
        <label>1</label>
    </ligand>
</feature>
<dbReference type="InterPro" id="IPR020583">
    <property type="entry name" value="Inositol_monoP_metal-BS"/>
</dbReference>
<dbReference type="Pfam" id="PF00459">
    <property type="entry name" value="Inositol_P"/>
    <property type="match status" value="1"/>
</dbReference>
<accession>A0A0D5Y866</accession>
<comment type="cofactor">
    <cofactor evidence="4 5">
        <name>Mg(2+)</name>
        <dbReference type="ChEBI" id="CHEBI:18420"/>
    </cofactor>
</comment>
<keyword evidence="4" id="KW-0472">Membrane</keyword>
<dbReference type="HAMAP" id="MF_02095">
    <property type="entry name" value="CysQ"/>
    <property type="match status" value="1"/>
</dbReference>
<dbReference type="PRINTS" id="PR00377">
    <property type="entry name" value="IMPHPHTASES"/>
</dbReference>
<dbReference type="InterPro" id="IPR000760">
    <property type="entry name" value="Inositol_monophosphatase-like"/>
</dbReference>
<comment type="catalytic activity">
    <reaction evidence="1 4">
        <text>adenosine 3',5'-bisphosphate + H2O = AMP + phosphate</text>
        <dbReference type="Rhea" id="RHEA:10040"/>
        <dbReference type="ChEBI" id="CHEBI:15377"/>
        <dbReference type="ChEBI" id="CHEBI:43474"/>
        <dbReference type="ChEBI" id="CHEBI:58343"/>
        <dbReference type="ChEBI" id="CHEBI:456215"/>
        <dbReference type="EC" id="3.1.3.7"/>
    </reaction>
</comment>
<feature type="binding site" evidence="4">
    <location>
        <position position="225"/>
    </location>
    <ligand>
        <name>substrate</name>
    </ligand>
</feature>
<dbReference type="GO" id="GO:0005886">
    <property type="term" value="C:plasma membrane"/>
    <property type="evidence" value="ECO:0007669"/>
    <property type="project" value="UniProtKB-SubCell"/>
</dbReference>
<feature type="binding site" evidence="5">
    <location>
        <position position="96"/>
    </location>
    <ligand>
        <name>Mg(2+)</name>
        <dbReference type="ChEBI" id="CHEBI:18420"/>
        <label>1</label>
        <note>catalytic</note>
    </ligand>
</feature>
<organism evidence="6 7">
    <name type="scientific">Pseudomonas chlororaphis</name>
    <dbReference type="NCBI Taxonomy" id="587753"/>
    <lineage>
        <taxon>Bacteria</taxon>
        <taxon>Pseudomonadati</taxon>
        <taxon>Pseudomonadota</taxon>
        <taxon>Gammaproteobacteria</taxon>
        <taxon>Pseudomonadales</taxon>
        <taxon>Pseudomonadaceae</taxon>
        <taxon>Pseudomonas</taxon>
    </lineage>
</organism>
<feature type="binding site" evidence="5">
    <location>
        <position position="73"/>
    </location>
    <ligand>
        <name>Mg(2+)</name>
        <dbReference type="ChEBI" id="CHEBI:18420"/>
        <label>1</label>
        <note>catalytic</note>
    </ligand>
</feature>
<keyword evidence="4" id="KW-0997">Cell inner membrane</keyword>
<protein>
    <recommendedName>
        <fullName evidence="4">3'(2'),5'-bisphosphate nucleotidase CysQ</fullName>
        <ecNumber evidence="4">3.1.3.7</ecNumber>
    </recommendedName>
    <alternativeName>
        <fullName evidence="4">3'(2'),5-bisphosphonucleoside 3'(2')-phosphohydrolase</fullName>
    </alternativeName>
    <alternativeName>
        <fullName evidence="4">3'-phosphoadenosine 5'-phosphate phosphatase</fullName>
        <shortName evidence="4">PAP phosphatase</shortName>
    </alternativeName>
</protein>
<comment type="subcellular location">
    <subcellularLocation>
        <location evidence="4">Cell inner membrane</location>
        <topology evidence="4">Peripheral membrane protein</topology>
        <orientation evidence="4">Cytoplasmic side</orientation>
    </subcellularLocation>
</comment>
<comment type="function">
    <text evidence="4">Converts adenosine-3',5'-bisphosphate (PAP) to AMP.</text>
</comment>
<dbReference type="GO" id="GO:0050427">
    <property type="term" value="P:3'-phosphoadenosine 5'-phosphosulfate metabolic process"/>
    <property type="evidence" value="ECO:0007669"/>
    <property type="project" value="TreeGrafter"/>
</dbReference>
<dbReference type="EMBL" id="CP011110">
    <property type="protein sequence ID" value="AKA27220.1"/>
    <property type="molecule type" value="Genomic_DNA"/>
</dbReference>
<feature type="binding site" evidence="4">
    <location>
        <position position="93"/>
    </location>
    <ligand>
        <name>Mg(2+)</name>
        <dbReference type="ChEBI" id="CHEBI:18420"/>
        <label>1</label>
    </ligand>
</feature>
<feature type="binding site" evidence="4">
    <location>
        <position position="96"/>
    </location>
    <ligand>
        <name>Mg(2+)</name>
        <dbReference type="ChEBI" id="CHEBI:18420"/>
        <label>2</label>
    </ligand>
</feature>
<feature type="binding site" evidence="5">
    <location>
        <position position="95"/>
    </location>
    <ligand>
        <name>Mg(2+)</name>
        <dbReference type="ChEBI" id="CHEBI:18420"/>
        <label>1</label>
        <note>catalytic</note>
    </ligand>
</feature>